<dbReference type="Proteomes" id="UP000237347">
    <property type="component" value="Unassembled WGS sequence"/>
</dbReference>
<dbReference type="GO" id="GO:0000500">
    <property type="term" value="C:RNA polymerase I upstream activating factor complex"/>
    <property type="evidence" value="ECO:0007669"/>
    <property type="project" value="UniProtKB-ARBA"/>
</dbReference>
<keyword evidence="9" id="KW-1185">Reference proteome</keyword>
<evidence type="ECO:0000313" key="9">
    <source>
        <dbReference type="Proteomes" id="UP000237347"/>
    </source>
</evidence>
<protein>
    <submittedName>
        <fullName evidence="8">Upstream activation factor subunit spp27</fullName>
    </submittedName>
</protein>
<comment type="caution">
    <text evidence="8">The sequence shown here is derived from an EMBL/GenBank/DDBJ whole genome shotgun (WGS) entry which is preliminary data.</text>
</comment>
<proteinExistence type="predicted"/>
<evidence type="ECO:0000313" key="8">
    <source>
        <dbReference type="EMBL" id="KAK7823389.1"/>
    </source>
</evidence>
<gene>
    <name evidence="8" type="primary">spp27_2</name>
    <name evidence="8" type="ORF">CFP56_035585</name>
</gene>
<feature type="region of interest" description="Disordered" evidence="5">
    <location>
        <begin position="246"/>
        <end position="275"/>
    </location>
</feature>
<feature type="domain" description="DM2" evidence="6">
    <location>
        <begin position="278"/>
        <end position="357"/>
    </location>
</feature>
<dbReference type="InterPro" id="IPR003121">
    <property type="entry name" value="SWIB_MDM2_domain"/>
</dbReference>
<dbReference type="PANTHER" id="PTHR13844">
    <property type="entry name" value="SWI/SNF-RELATED MATRIX-ASSOCIATED ACTIN-DEPENDENT REGULATOR OF CHROMATIN SUBFAMILY D"/>
    <property type="match status" value="1"/>
</dbReference>
<evidence type="ECO:0000256" key="5">
    <source>
        <dbReference type="SAM" id="MobiDB-lite"/>
    </source>
</evidence>
<dbReference type="Pfam" id="PF02201">
    <property type="entry name" value="SWIB"/>
    <property type="match status" value="3"/>
</dbReference>
<evidence type="ECO:0000259" key="7">
    <source>
        <dbReference type="PROSITE" id="PS51998"/>
    </source>
</evidence>
<accession>A0AAW0J9H1</accession>
<comment type="subcellular location">
    <subcellularLocation>
        <location evidence="1">Nucleus</location>
    </subcellularLocation>
</comment>
<dbReference type="GO" id="GO:0001181">
    <property type="term" value="F:RNA polymerase I general transcription initiation factor activity"/>
    <property type="evidence" value="ECO:0007669"/>
    <property type="project" value="UniProtKB-ARBA"/>
</dbReference>
<evidence type="ECO:0000256" key="3">
    <source>
        <dbReference type="ARBA" id="ARBA00023163"/>
    </source>
</evidence>
<dbReference type="InterPro" id="IPR019835">
    <property type="entry name" value="SWIB_domain"/>
</dbReference>
<evidence type="ECO:0000256" key="2">
    <source>
        <dbReference type="ARBA" id="ARBA00023015"/>
    </source>
</evidence>
<reference evidence="8 9" key="1">
    <citation type="journal article" date="2018" name="Sci. Data">
        <title>The draft genome sequence of cork oak.</title>
        <authorList>
            <person name="Ramos A.M."/>
            <person name="Usie A."/>
            <person name="Barbosa P."/>
            <person name="Barros P.M."/>
            <person name="Capote T."/>
            <person name="Chaves I."/>
            <person name="Simoes F."/>
            <person name="Abreu I."/>
            <person name="Carrasquinho I."/>
            <person name="Faro C."/>
            <person name="Guimaraes J.B."/>
            <person name="Mendonca D."/>
            <person name="Nobrega F."/>
            <person name="Rodrigues L."/>
            <person name="Saibo N.J.M."/>
            <person name="Varela M.C."/>
            <person name="Egas C."/>
            <person name="Matos J."/>
            <person name="Miguel C.M."/>
            <person name="Oliveira M.M."/>
            <person name="Ricardo C.P."/>
            <person name="Goncalves S."/>
        </authorList>
    </citation>
    <scope>NUCLEOTIDE SEQUENCE [LARGE SCALE GENOMIC DNA]</scope>
    <source>
        <strain evidence="9">cv. HL8</strain>
    </source>
</reference>
<evidence type="ECO:0000259" key="6">
    <source>
        <dbReference type="PROSITE" id="PS51925"/>
    </source>
</evidence>
<dbReference type="InterPro" id="IPR036885">
    <property type="entry name" value="SWIB_MDM2_dom_sf"/>
</dbReference>
<keyword evidence="2" id="KW-0805">Transcription regulation</keyword>
<dbReference type="EMBL" id="PKMF04000635">
    <property type="protein sequence ID" value="KAK7823389.1"/>
    <property type="molecule type" value="Genomic_DNA"/>
</dbReference>
<dbReference type="SMART" id="SM00151">
    <property type="entry name" value="SWIB"/>
    <property type="match status" value="3"/>
</dbReference>
<dbReference type="InterPro" id="IPR014876">
    <property type="entry name" value="DEK_C"/>
</dbReference>
<sequence>MVSDSDLVNRLREILRSSDLDTATAGSIRRQLEKDFGVDLSDRKTFVRDQIDIFLETLPPKQEQEEEEEEEVDIVKWVWKSNKVDKEVKKRGGGFNKLCSLSPKLQEFVGEPELARTQVVKKVWAYIRENNLQDPKNRRNIRCDESLHTLFRVKTINMFQMNKALSKHIWPLENGDVKQKVVKKLWAYIRENNLQDPKNRQNILCDESLRAIFRVDCINMFQMNKALTKHIWPLNVEDGVLDDSLQKEKQCKQEEEDEEEDSDDPNRRGKRQKKGSSGLLACLPLSDALVKFLGTGENSLSRAGAVKRMWEYIKQNDLQDPSDKRRILCDDKLKELFGVDSFNGFTVSKLLTTHFIKTEQ</sequence>
<feature type="compositionally biased region" description="Acidic residues" evidence="5">
    <location>
        <begin position="254"/>
        <end position="263"/>
    </location>
</feature>
<dbReference type="Gene3D" id="1.10.10.60">
    <property type="entry name" value="Homeodomain-like"/>
    <property type="match status" value="1"/>
</dbReference>
<keyword evidence="4" id="KW-0539">Nucleus</keyword>
<evidence type="ECO:0000256" key="4">
    <source>
        <dbReference type="ARBA" id="ARBA00023242"/>
    </source>
</evidence>
<dbReference type="FunFam" id="1.10.245.10:FF:000004">
    <property type="entry name" value="Upstream activation factor subunit"/>
    <property type="match status" value="1"/>
</dbReference>
<feature type="domain" description="DM2" evidence="6">
    <location>
        <begin position="94"/>
        <end position="171"/>
    </location>
</feature>
<dbReference type="Gene3D" id="1.10.245.10">
    <property type="entry name" value="SWIB/MDM2 domain"/>
    <property type="match status" value="3"/>
</dbReference>
<evidence type="ECO:0000256" key="1">
    <source>
        <dbReference type="ARBA" id="ARBA00004123"/>
    </source>
</evidence>
<dbReference type="SUPFAM" id="SSF109715">
    <property type="entry name" value="DEK C-terminal domain"/>
    <property type="match status" value="1"/>
</dbReference>
<dbReference type="PROSITE" id="PS51998">
    <property type="entry name" value="DEK_C"/>
    <property type="match status" value="1"/>
</dbReference>
<dbReference type="CDD" id="cd10568">
    <property type="entry name" value="SWIB_like"/>
    <property type="match status" value="1"/>
</dbReference>
<dbReference type="AlphaFoldDB" id="A0AAW0J9H1"/>
<keyword evidence="3" id="KW-0804">Transcription</keyword>
<dbReference type="PROSITE" id="PS51925">
    <property type="entry name" value="SWIB_MDM2"/>
    <property type="match status" value="2"/>
</dbReference>
<dbReference type="SUPFAM" id="SSF47592">
    <property type="entry name" value="SWIB/MDM2 domain"/>
    <property type="match status" value="3"/>
</dbReference>
<name>A0AAW0J9H1_QUESU</name>
<organism evidence="8 9">
    <name type="scientific">Quercus suber</name>
    <name type="common">Cork oak</name>
    <dbReference type="NCBI Taxonomy" id="58331"/>
    <lineage>
        <taxon>Eukaryota</taxon>
        <taxon>Viridiplantae</taxon>
        <taxon>Streptophyta</taxon>
        <taxon>Embryophyta</taxon>
        <taxon>Tracheophyta</taxon>
        <taxon>Spermatophyta</taxon>
        <taxon>Magnoliopsida</taxon>
        <taxon>eudicotyledons</taxon>
        <taxon>Gunneridae</taxon>
        <taxon>Pentapetalae</taxon>
        <taxon>rosids</taxon>
        <taxon>fabids</taxon>
        <taxon>Fagales</taxon>
        <taxon>Fagaceae</taxon>
        <taxon>Quercus</taxon>
    </lineage>
</organism>
<dbReference type="CDD" id="cd10567">
    <property type="entry name" value="SWIB-MDM2_like"/>
    <property type="match status" value="2"/>
</dbReference>
<feature type="domain" description="DEK-C" evidence="7">
    <location>
        <begin position="1"/>
        <end position="56"/>
    </location>
</feature>
<dbReference type="Pfam" id="PF08766">
    <property type="entry name" value="DEK_C"/>
    <property type="match status" value="1"/>
</dbReference>